<gene>
    <name evidence="1" type="ORF">MCOR_3478</name>
</gene>
<dbReference type="Gene3D" id="3.80.10.10">
    <property type="entry name" value="Ribonuclease Inhibitor"/>
    <property type="match status" value="1"/>
</dbReference>
<dbReference type="OrthoDB" id="6093435at2759"/>
<proteinExistence type="predicted"/>
<dbReference type="Gene3D" id="3.40.50.10140">
    <property type="entry name" value="Toll/interleukin-1 receptor homology (TIR) domain"/>
    <property type="match status" value="1"/>
</dbReference>
<dbReference type="InterPro" id="IPR035897">
    <property type="entry name" value="Toll_tir_struct_dom_sf"/>
</dbReference>
<reference evidence="1 2" key="1">
    <citation type="submission" date="2020-06" db="EMBL/GenBank/DDBJ databases">
        <authorList>
            <person name="Li R."/>
            <person name="Bekaert M."/>
        </authorList>
    </citation>
    <scope>NUCLEOTIDE SEQUENCE [LARGE SCALE GENOMIC DNA]</scope>
    <source>
        <strain evidence="2">wild</strain>
    </source>
</reference>
<evidence type="ECO:0000313" key="2">
    <source>
        <dbReference type="Proteomes" id="UP000507470"/>
    </source>
</evidence>
<evidence type="ECO:0000313" key="1">
    <source>
        <dbReference type="EMBL" id="CAC5361292.1"/>
    </source>
</evidence>
<protein>
    <submittedName>
        <fullName evidence="1">Uncharacterized protein</fullName>
    </submittedName>
</protein>
<accession>A0A6J8A2K8</accession>
<organism evidence="1 2">
    <name type="scientific">Mytilus coruscus</name>
    <name type="common">Sea mussel</name>
    <dbReference type="NCBI Taxonomy" id="42192"/>
    <lineage>
        <taxon>Eukaryota</taxon>
        <taxon>Metazoa</taxon>
        <taxon>Spiralia</taxon>
        <taxon>Lophotrochozoa</taxon>
        <taxon>Mollusca</taxon>
        <taxon>Bivalvia</taxon>
        <taxon>Autobranchia</taxon>
        <taxon>Pteriomorphia</taxon>
        <taxon>Mytilida</taxon>
        <taxon>Mytiloidea</taxon>
        <taxon>Mytilidae</taxon>
        <taxon>Mytilinae</taxon>
        <taxon>Mytilus</taxon>
    </lineage>
</organism>
<name>A0A6J8A2K8_MYTCO</name>
<sequence>MKTFQRNIFAPLNDLQVLHISHDLLSTYPRESWSDFRNITKVFSYGGPSNGSFAEIFSVMNSLKYLHSDIQIHVLRNCTFHAFGKTPLKYLEIKSKLMTIEKDTFSPLGFLSSLVIPNARFLKLSNTLPALHVFENRQMDELNLNNNFRVHGEFIITSDLFAYIGNICVKKLSLTFNGIRMINADTIQKMNYKHCLESLNLKISKEFVNNDWAYYEATVGIEHFLGLQARIIVINLENITKTEIPQCVLQMMSLDANDHIRKTDTLNENNIFWKCLDKAMKR</sequence>
<dbReference type="Proteomes" id="UP000507470">
    <property type="component" value="Unassembled WGS sequence"/>
</dbReference>
<dbReference type="InterPro" id="IPR032675">
    <property type="entry name" value="LRR_dom_sf"/>
</dbReference>
<dbReference type="EMBL" id="CACVKT020000587">
    <property type="protein sequence ID" value="CAC5361292.1"/>
    <property type="molecule type" value="Genomic_DNA"/>
</dbReference>
<dbReference type="SUPFAM" id="SSF52058">
    <property type="entry name" value="L domain-like"/>
    <property type="match status" value="1"/>
</dbReference>
<dbReference type="AlphaFoldDB" id="A0A6J8A2K8"/>
<keyword evidence="2" id="KW-1185">Reference proteome</keyword>